<keyword evidence="7" id="KW-0067">ATP-binding</keyword>
<keyword evidence="6" id="KW-0547">Nucleotide-binding</keyword>
<dbReference type="PANTHER" id="PTHR11136">
    <property type="entry name" value="FOLYLPOLYGLUTAMATE SYNTHASE-RELATED"/>
    <property type="match status" value="1"/>
</dbReference>
<evidence type="ECO:0000256" key="2">
    <source>
        <dbReference type="ARBA" id="ARBA00008276"/>
    </source>
</evidence>
<comment type="caution">
    <text evidence="12">The sequence shown here is derived from an EMBL/GenBank/DDBJ whole genome shotgun (WGS) entry which is preliminary data.</text>
</comment>
<dbReference type="InterPro" id="IPR036565">
    <property type="entry name" value="Mur-like_cat_sf"/>
</dbReference>
<evidence type="ECO:0000256" key="8">
    <source>
        <dbReference type="ARBA" id="ARBA00022842"/>
    </source>
</evidence>
<evidence type="ECO:0000256" key="4">
    <source>
        <dbReference type="ARBA" id="ARBA00022598"/>
    </source>
</evidence>
<comment type="similarity">
    <text evidence="2">Belongs to the folylpolyglutamate synthase family.</text>
</comment>
<protein>
    <recommendedName>
        <fullName evidence="3">tetrahydrofolate synthase</fullName>
        <ecNumber evidence="3">6.3.2.17</ecNumber>
    </recommendedName>
</protein>
<dbReference type="GO" id="GO:0004326">
    <property type="term" value="F:tetrahydrofolylpolyglutamate synthase activity"/>
    <property type="evidence" value="ECO:0007669"/>
    <property type="project" value="UniProtKB-EC"/>
</dbReference>
<feature type="domain" description="Mur ligase C-terminal" evidence="10">
    <location>
        <begin position="259"/>
        <end position="378"/>
    </location>
</feature>
<accession>X0S6E8</accession>
<keyword evidence="4" id="KW-0436">Ligase</keyword>
<dbReference type="PIRSF" id="PIRSF001563">
    <property type="entry name" value="Folylpolyglu_synth"/>
    <property type="match status" value="1"/>
</dbReference>
<dbReference type="InterPro" id="IPR004101">
    <property type="entry name" value="Mur_ligase_C"/>
</dbReference>
<proteinExistence type="inferred from homology"/>
<evidence type="ECO:0000256" key="1">
    <source>
        <dbReference type="ARBA" id="ARBA00001946"/>
    </source>
</evidence>
<feature type="non-terminal residue" evidence="12">
    <location>
        <position position="1"/>
    </location>
</feature>
<reference evidence="12" key="1">
    <citation type="journal article" date="2014" name="Front. Microbiol.">
        <title>High frequency of phylogenetically diverse reductive dehalogenase-homologous genes in deep subseafloor sedimentary metagenomes.</title>
        <authorList>
            <person name="Kawai M."/>
            <person name="Futagami T."/>
            <person name="Toyoda A."/>
            <person name="Takaki Y."/>
            <person name="Nishi S."/>
            <person name="Hori S."/>
            <person name="Arai W."/>
            <person name="Tsubouchi T."/>
            <person name="Morono Y."/>
            <person name="Uchiyama I."/>
            <person name="Ito T."/>
            <person name="Fujiyama A."/>
            <person name="Inagaki F."/>
            <person name="Takami H."/>
        </authorList>
    </citation>
    <scope>NUCLEOTIDE SEQUENCE</scope>
    <source>
        <strain evidence="12">Expedition CK06-06</strain>
    </source>
</reference>
<keyword evidence="5" id="KW-0479">Metal-binding</keyword>
<dbReference type="Gene3D" id="3.90.190.20">
    <property type="entry name" value="Mur ligase, C-terminal domain"/>
    <property type="match status" value="1"/>
</dbReference>
<dbReference type="SUPFAM" id="SSF53623">
    <property type="entry name" value="MurD-like peptide ligases, catalytic domain"/>
    <property type="match status" value="1"/>
</dbReference>
<dbReference type="Pfam" id="PF08245">
    <property type="entry name" value="Mur_ligase_M"/>
    <property type="match status" value="1"/>
</dbReference>
<evidence type="ECO:0000256" key="9">
    <source>
        <dbReference type="ARBA" id="ARBA00047493"/>
    </source>
</evidence>
<keyword evidence="8" id="KW-0460">Magnesium</keyword>
<sequence>TIHIAGSKGKGSVAAMIASILQAAGYRSGLYTSPHLHNVRERIAVDGQPIGEDDFARLIEVLAPQVAAENEDGRFGQLTTFELLTALAFLYFQDRDARWQVLEVGMGGRLDATNVVDEKAVCVITPISLEHTIVLGDTVEKIAAEKAAILRPGTMVVMAPQPYPEAAAVIRARAAELGAPLLDVGETYSAQRLSWDLIGQSFRLAGPGCSWELRLPLLGAHQVENAATAVAAIDALRSGGVVVSEESIEEGLSRLSWPGRLEVLRDKPLIVVDGAHNGDSARRLRQALRDHFSFGRAILVMGVSGDKTIAAMAEELAPMTQSLIATRSQHPRAAEPEAVAAAFAARGVASETCPTVAAALDRARALAEPDDLIGVVGSLFVVAEAREQVLGLSVTAS</sequence>
<evidence type="ECO:0000256" key="5">
    <source>
        <dbReference type="ARBA" id="ARBA00022723"/>
    </source>
</evidence>
<dbReference type="InterPro" id="IPR036615">
    <property type="entry name" value="Mur_ligase_C_dom_sf"/>
</dbReference>
<evidence type="ECO:0000313" key="12">
    <source>
        <dbReference type="EMBL" id="GAF76579.1"/>
    </source>
</evidence>
<dbReference type="InterPro" id="IPR013221">
    <property type="entry name" value="Mur_ligase_cen"/>
</dbReference>
<feature type="domain" description="Mur ligase central" evidence="11">
    <location>
        <begin position="4"/>
        <end position="232"/>
    </location>
</feature>
<dbReference type="Gene3D" id="3.40.1190.10">
    <property type="entry name" value="Mur-like, catalytic domain"/>
    <property type="match status" value="1"/>
</dbReference>
<dbReference type="EC" id="6.3.2.17" evidence="3"/>
<organism evidence="12">
    <name type="scientific">marine sediment metagenome</name>
    <dbReference type="NCBI Taxonomy" id="412755"/>
    <lineage>
        <taxon>unclassified sequences</taxon>
        <taxon>metagenomes</taxon>
        <taxon>ecological metagenomes</taxon>
    </lineage>
</organism>
<evidence type="ECO:0000259" key="11">
    <source>
        <dbReference type="Pfam" id="PF08245"/>
    </source>
</evidence>
<evidence type="ECO:0000256" key="7">
    <source>
        <dbReference type="ARBA" id="ARBA00022840"/>
    </source>
</evidence>
<dbReference type="PANTHER" id="PTHR11136:SF0">
    <property type="entry name" value="DIHYDROFOLATE SYNTHETASE-RELATED"/>
    <property type="match status" value="1"/>
</dbReference>
<dbReference type="GO" id="GO:0005524">
    <property type="term" value="F:ATP binding"/>
    <property type="evidence" value="ECO:0007669"/>
    <property type="project" value="UniProtKB-KW"/>
</dbReference>
<evidence type="ECO:0000256" key="6">
    <source>
        <dbReference type="ARBA" id="ARBA00022741"/>
    </source>
</evidence>
<dbReference type="InterPro" id="IPR018109">
    <property type="entry name" value="Folylpolyglutamate_synth_CS"/>
</dbReference>
<comment type="catalytic activity">
    <reaction evidence="9">
        <text>(6S)-5,6,7,8-tetrahydrofolyl-(gamma-L-Glu)(n) + L-glutamate + ATP = (6S)-5,6,7,8-tetrahydrofolyl-(gamma-L-Glu)(n+1) + ADP + phosphate + H(+)</text>
        <dbReference type="Rhea" id="RHEA:10580"/>
        <dbReference type="Rhea" id="RHEA-COMP:14738"/>
        <dbReference type="Rhea" id="RHEA-COMP:14740"/>
        <dbReference type="ChEBI" id="CHEBI:15378"/>
        <dbReference type="ChEBI" id="CHEBI:29985"/>
        <dbReference type="ChEBI" id="CHEBI:30616"/>
        <dbReference type="ChEBI" id="CHEBI:43474"/>
        <dbReference type="ChEBI" id="CHEBI:141005"/>
        <dbReference type="ChEBI" id="CHEBI:456216"/>
        <dbReference type="EC" id="6.3.2.17"/>
    </reaction>
</comment>
<dbReference type="AlphaFoldDB" id="X0S6E8"/>
<comment type="cofactor">
    <cofactor evidence="1">
        <name>Mg(2+)</name>
        <dbReference type="ChEBI" id="CHEBI:18420"/>
    </cofactor>
</comment>
<evidence type="ECO:0000256" key="3">
    <source>
        <dbReference type="ARBA" id="ARBA00013025"/>
    </source>
</evidence>
<dbReference type="PROSITE" id="PS01012">
    <property type="entry name" value="FOLYLPOLYGLU_SYNT_2"/>
    <property type="match status" value="1"/>
</dbReference>
<dbReference type="EMBL" id="BARS01003036">
    <property type="protein sequence ID" value="GAF76579.1"/>
    <property type="molecule type" value="Genomic_DNA"/>
</dbReference>
<dbReference type="GO" id="GO:0008841">
    <property type="term" value="F:dihydrofolate synthase activity"/>
    <property type="evidence" value="ECO:0007669"/>
    <property type="project" value="TreeGrafter"/>
</dbReference>
<gene>
    <name evidence="12" type="ORF">S01H1_05842</name>
</gene>
<dbReference type="FunFam" id="3.40.1190.10:FF:000011">
    <property type="entry name" value="Folylpolyglutamate synthase/dihydrofolate synthase"/>
    <property type="match status" value="1"/>
</dbReference>
<dbReference type="NCBIfam" id="TIGR01499">
    <property type="entry name" value="folC"/>
    <property type="match status" value="1"/>
</dbReference>
<dbReference type="InterPro" id="IPR001645">
    <property type="entry name" value="Folylpolyglutamate_synth"/>
</dbReference>
<dbReference type="GO" id="GO:0046872">
    <property type="term" value="F:metal ion binding"/>
    <property type="evidence" value="ECO:0007669"/>
    <property type="project" value="UniProtKB-KW"/>
</dbReference>
<dbReference type="SUPFAM" id="SSF53244">
    <property type="entry name" value="MurD-like peptide ligases, peptide-binding domain"/>
    <property type="match status" value="1"/>
</dbReference>
<dbReference type="Pfam" id="PF02875">
    <property type="entry name" value="Mur_ligase_C"/>
    <property type="match status" value="1"/>
</dbReference>
<dbReference type="GO" id="GO:0005737">
    <property type="term" value="C:cytoplasm"/>
    <property type="evidence" value="ECO:0007669"/>
    <property type="project" value="TreeGrafter"/>
</dbReference>
<name>X0S6E8_9ZZZZ</name>
<evidence type="ECO:0000259" key="10">
    <source>
        <dbReference type="Pfam" id="PF02875"/>
    </source>
</evidence>